<dbReference type="Pfam" id="PF10702">
    <property type="entry name" value="DUF2507"/>
    <property type="match status" value="1"/>
</dbReference>
<evidence type="ECO:0000256" key="1">
    <source>
        <dbReference type="SAM" id="MobiDB-lite"/>
    </source>
</evidence>
<accession>A0A0R1LLX1</accession>
<evidence type="ECO:0000313" key="3">
    <source>
        <dbReference type="Proteomes" id="UP000051955"/>
    </source>
</evidence>
<dbReference type="OrthoDB" id="2965348at2"/>
<name>A0A0R1LLX1_9LACO</name>
<dbReference type="RefSeq" id="WP_057804487.1">
    <property type="nucleotide sequence ID" value="NZ_AZDV01000028.1"/>
</dbReference>
<dbReference type="Proteomes" id="UP000051955">
    <property type="component" value="Unassembled WGS sequence"/>
</dbReference>
<dbReference type="PATRIC" id="fig|1423715.3.peg.1086"/>
<feature type="region of interest" description="Disordered" evidence="1">
    <location>
        <begin position="148"/>
        <end position="176"/>
    </location>
</feature>
<dbReference type="InterPro" id="IPR019642">
    <property type="entry name" value="DUF2507"/>
</dbReference>
<dbReference type="Gene3D" id="3.30.1380.20">
    <property type="entry name" value="Trafficking protein particle complex subunit 3"/>
    <property type="match status" value="1"/>
</dbReference>
<sequence length="176" mass="19356">MKNLYQTVMNDAAGAPYLPQLIIRDALIPELLGDDQGAIGYWAGKSLARKFPLGNPKDAAIFFQQVGFGTLTLLKQTAEMSRWQLSGEPVKLRKQLKADNDFTLEAGFLAEMMAQQLGINAEAELVETSRKLRDQAVTFDVYTDPSDVIPDYDAPTPLDVIAPDDPATPETPQQSK</sequence>
<dbReference type="AlphaFoldDB" id="A0A0R1LLX1"/>
<dbReference type="EMBL" id="AZDV01000028">
    <property type="protein sequence ID" value="KRK93729.1"/>
    <property type="molecule type" value="Genomic_DNA"/>
</dbReference>
<reference evidence="2 3" key="1">
    <citation type="journal article" date="2015" name="Genome Announc.">
        <title>Expanding the biotechnology potential of lactobacilli through comparative genomics of 213 strains and associated genera.</title>
        <authorList>
            <person name="Sun Z."/>
            <person name="Harris H.M."/>
            <person name="McCann A."/>
            <person name="Guo C."/>
            <person name="Argimon S."/>
            <person name="Zhang W."/>
            <person name="Yang X."/>
            <person name="Jeffery I.B."/>
            <person name="Cooney J.C."/>
            <person name="Kagawa T.F."/>
            <person name="Liu W."/>
            <person name="Song Y."/>
            <person name="Salvetti E."/>
            <person name="Wrobel A."/>
            <person name="Rasinkangas P."/>
            <person name="Parkhill J."/>
            <person name="Rea M.C."/>
            <person name="O'Sullivan O."/>
            <person name="Ritari J."/>
            <person name="Douillard F.P."/>
            <person name="Paul Ross R."/>
            <person name="Yang R."/>
            <person name="Briner A.E."/>
            <person name="Felis G.E."/>
            <person name="de Vos W.M."/>
            <person name="Barrangou R."/>
            <person name="Klaenhammer T.R."/>
            <person name="Caufield P.W."/>
            <person name="Cui Y."/>
            <person name="Zhang H."/>
            <person name="O'Toole P.W."/>
        </authorList>
    </citation>
    <scope>NUCLEOTIDE SEQUENCE [LARGE SCALE GENOMIC DNA]</scope>
    <source>
        <strain evidence="2 3">DSM 19394</strain>
    </source>
</reference>
<dbReference type="InterPro" id="IPR024096">
    <property type="entry name" value="NO_sig/Golgi_transp_ligand-bd"/>
</dbReference>
<dbReference type="SUPFAM" id="SSF111126">
    <property type="entry name" value="Ligand-binding domain in the NO signalling and Golgi transport"/>
    <property type="match status" value="1"/>
</dbReference>
<organism evidence="2 3">
    <name type="scientific">Levilactobacillus acidifarinae DSM 19394 = JCM 15949</name>
    <dbReference type="NCBI Taxonomy" id="1423715"/>
    <lineage>
        <taxon>Bacteria</taxon>
        <taxon>Bacillati</taxon>
        <taxon>Bacillota</taxon>
        <taxon>Bacilli</taxon>
        <taxon>Lactobacillales</taxon>
        <taxon>Lactobacillaceae</taxon>
        <taxon>Levilactobacillus</taxon>
    </lineage>
</organism>
<keyword evidence="3" id="KW-1185">Reference proteome</keyword>
<dbReference type="STRING" id="1423715.FD25_GL001056"/>
<protein>
    <submittedName>
        <fullName evidence="2">Hydrocarbon binding protein</fullName>
    </submittedName>
</protein>
<proteinExistence type="predicted"/>
<comment type="caution">
    <text evidence="2">The sequence shown here is derived from an EMBL/GenBank/DDBJ whole genome shotgun (WGS) entry which is preliminary data.</text>
</comment>
<gene>
    <name evidence="2" type="ORF">FD25_GL001056</name>
</gene>
<evidence type="ECO:0000313" key="2">
    <source>
        <dbReference type="EMBL" id="KRK93729.1"/>
    </source>
</evidence>